<dbReference type="Proteomes" id="UP000035050">
    <property type="component" value="Plasmid pPO70-1"/>
</dbReference>
<evidence type="ECO:0000256" key="1">
    <source>
        <dbReference type="SAM" id="MobiDB-lite"/>
    </source>
</evidence>
<dbReference type="EMBL" id="CP011518">
    <property type="protein sequence ID" value="AKK24608.1"/>
    <property type="molecule type" value="Genomic_DNA"/>
</dbReference>
<accession>A0A0G3IDD3</accession>
<feature type="region of interest" description="Disordered" evidence="1">
    <location>
        <begin position="1"/>
        <end position="73"/>
    </location>
</feature>
<sequence length="613" mass="65046">MLGVDMPRPWAERPQTVSEGVAPQRTSSFGFPAGGRATSAPPDHTSQLPRGSRDDVPSQPVADRPGAPQRFVPVNRLEAGQDGFAELGAPLLPRLGGAGREAHVSLLSNVATAPVAPQQELRLGGPKLYWFWAGMSMGNGLAQVLKTVASAAPVFSAGSIVAGGIEAITVCTKRLRQHDEQRGLKAALRKLRGATALFVEAARRTKSKSEAPGGIAPPSSSDALAVIESVETSVRLAHLEKSDGPSRTMLVRDTPVQLSGGAAKTATLIGKLTGFFPTVVSSAVSAMLSTIAGGLHAVQGKQEWDRAESAKQALRTFADGAVARPAAPEDEPKAVLRALDQSVRRTRASTQGARFDQLLRNAQGDELETVVRVVNEVRTALLENLSGSIRACNDQSRTAKIRMMYGLTSASLSGAVSVFALAEMGGPLVEGTTLGLTVLSTTWLVYAAIRLGKADRARKQAVSLTATPEECANIMHWAILPLNDLEGAVRTQALHERFFTSVLVLRFLAKPKPVDKDAPQDPAEAASHLHRKIAKRLLELAAFTEVEIAALRTVSHGCAPQQLINAVEYIYAHIVGNMASERKISDVTDTWLTLPRRADSPAASGPGHERAAN</sequence>
<protein>
    <submittedName>
        <fullName evidence="2">Uncharacterized protein</fullName>
    </submittedName>
</protein>
<dbReference type="PATRIC" id="fig|573737.6.peg.5365"/>
<name>A0A0G3IDD3_9BURK</name>
<keyword evidence="3" id="KW-1185">Reference proteome</keyword>
<proteinExistence type="predicted"/>
<keyword evidence="2" id="KW-0614">Plasmid</keyword>
<geneLocation type="plasmid" evidence="2 3">
    <name>pPO70-1</name>
</geneLocation>
<gene>
    <name evidence="2" type="ORF">MB84_27565</name>
</gene>
<evidence type="ECO:0000313" key="2">
    <source>
        <dbReference type="EMBL" id="AKK24608.1"/>
    </source>
</evidence>
<reference evidence="2" key="1">
    <citation type="submission" date="2016-06" db="EMBL/GenBank/DDBJ databases">
        <title>Pandoraea oxalativorans DSM 23570 Genome Sequencing.</title>
        <authorList>
            <person name="Ee R."/>
            <person name="Lim Y.-L."/>
            <person name="Yong D."/>
            <person name="Yin W.-F."/>
            <person name="Chan K.-G."/>
        </authorList>
    </citation>
    <scope>NUCLEOTIDE SEQUENCE</scope>
    <source>
        <strain evidence="2">DSM 23570</strain>
        <plasmid evidence="2">pPO70-1</plasmid>
    </source>
</reference>
<dbReference type="KEGG" id="pox:MB84_27565"/>
<dbReference type="AlphaFoldDB" id="A0A0G3IDD3"/>
<evidence type="ECO:0000313" key="3">
    <source>
        <dbReference type="Proteomes" id="UP000035050"/>
    </source>
</evidence>
<organism evidence="2 3">
    <name type="scientific">Pandoraea oxalativorans</name>
    <dbReference type="NCBI Taxonomy" id="573737"/>
    <lineage>
        <taxon>Bacteria</taxon>
        <taxon>Pseudomonadati</taxon>
        <taxon>Pseudomonadota</taxon>
        <taxon>Betaproteobacteria</taxon>
        <taxon>Burkholderiales</taxon>
        <taxon>Burkholderiaceae</taxon>
        <taxon>Pandoraea</taxon>
    </lineage>
</organism>